<proteinExistence type="predicted"/>
<keyword evidence="1" id="KW-0812">Transmembrane</keyword>
<evidence type="ECO:0000256" key="1">
    <source>
        <dbReference type="SAM" id="Phobius"/>
    </source>
</evidence>
<keyword evidence="1" id="KW-0472">Membrane</keyword>
<comment type="caution">
    <text evidence="2">The sequence shown here is derived from an EMBL/GenBank/DDBJ whole genome shotgun (WGS) entry which is preliminary data.</text>
</comment>
<gene>
    <name evidence="2" type="ORF">NUTIK01_20980</name>
</gene>
<dbReference type="EMBL" id="BTFW01000001">
    <property type="protein sequence ID" value="GMM61321.1"/>
    <property type="molecule type" value="Genomic_DNA"/>
</dbReference>
<protein>
    <recommendedName>
        <fullName evidence="4">AcrB/AcrD/AcrF family protein</fullName>
    </recommendedName>
</protein>
<evidence type="ECO:0000313" key="3">
    <source>
        <dbReference type="Proteomes" id="UP001187221"/>
    </source>
</evidence>
<evidence type="ECO:0000313" key="2">
    <source>
        <dbReference type="EMBL" id="GMM61321.1"/>
    </source>
</evidence>
<accession>A0ABQ6P965</accession>
<name>A0ABQ6P965_9SPHN</name>
<feature type="transmembrane region" description="Helical" evidence="1">
    <location>
        <begin position="383"/>
        <end position="412"/>
    </location>
</feature>
<evidence type="ECO:0008006" key="4">
    <source>
        <dbReference type="Google" id="ProtNLM"/>
    </source>
</evidence>
<feature type="transmembrane region" description="Helical" evidence="1">
    <location>
        <begin position="297"/>
        <end position="325"/>
    </location>
</feature>
<feature type="transmembrane region" description="Helical" evidence="1">
    <location>
        <begin position="20"/>
        <end position="40"/>
    </location>
</feature>
<reference evidence="2 3" key="1">
    <citation type="submission" date="2023-06" db="EMBL/GenBank/DDBJ databases">
        <title>Draft genome sequence of Novosphingobium sp. strain IK01.</title>
        <authorList>
            <person name="Hatamoto M."/>
            <person name="Ikarashi T."/>
            <person name="Yamaguchi T."/>
        </authorList>
    </citation>
    <scope>NUCLEOTIDE SEQUENCE [LARGE SCALE GENOMIC DNA]</scope>
    <source>
        <strain evidence="2 3">IK01</strain>
    </source>
</reference>
<dbReference type="RefSeq" id="WP_317975016.1">
    <property type="nucleotide sequence ID" value="NZ_BTFW01000001.1"/>
</dbReference>
<sequence length="605" mass="65337">MSGMHAQEPLSAPAPASGIPWRLVLTVWALIEMLMLSIWWRSIPGMQVRDTDDALRLVQVRDLLGGQGWFDLHQYRIMAPEGILMHWSRLVDLPLAALIVALRPLVGTHAAELATMVIIPALTLLGTLAVLMSVSYRLFGRDTAVTAGILVGLCAPILSQMQPLRIDHHGWQILAALGAMAALHARTSRLGAWVVGLCLAVELTISLEGLPVAVLFMGALALRGLRSGRWTDLARATQALALGLVVLFLATRAIGDLAEHCDQVSPMHMAALVWIALCCGVLARLNTAKLARPWLPALAILTLAALGGAAITLVAAPQCAGGAFGGMDPFVRREWLDNVAESQPLWHYPLITMAGVISSIPVGLWGCWWLIRTSQGEERWRWLEHGLVLVGAVALGTVMARAMGAAAALAILPASALVYRWRQIAVRQSSTWARLGITLLTILTIYPTITALAASAAWNRLAAKDGAKKDGKDEDDTCGYIEGLAPLNAMPVTDIFEPIDIGPQILLRTRQRVVATGHHRGVAAIGDVMHAFLARPDQAQAYVRKHHATLVVICTTMPEMKRYQKEAPQGLAAALLAGKPPVWLRPLPQPGADKTHIAIWQVRPN</sequence>
<feature type="transmembrane region" description="Helical" evidence="1">
    <location>
        <begin position="193"/>
        <end position="221"/>
    </location>
</feature>
<keyword evidence="3" id="KW-1185">Reference proteome</keyword>
<feature type="transmembrane region" description="Helical" evidence="1">
    <location>
        <begin position="267"/>
        <end position="285"/>
    </location>
</feature>
<keyword evidence="1" id="KW-1133">Transmembrane helix</keyword>
<feature type="transmembrane region" description="Helical" evidence="1">
    <location>
        <begin position="113"/>
        <end position="132"/>
    </location>
</feature>
<dbReference type="Proteomes" id="UP001187221">
    <property type="component" value="Unassembled WGS sequence"/>
</dbReference>
<feature type="transmembrane region" description="Helical" evidence="1">
    <location>
        <begin position="345"/>
        <end position="371"/>
    </location>
</feature>
<feature type="transmembrane region" description="Helical" evidence="1">
    <location>
        <begin position="432"/>
        <end position="458"/>
    </location>
</feature>
<feature type="transmembrane region" description="Helical" evidence="1">
    <location>
        <begin position="138"/>
        <end position="158"/>
    </location>
</feature>
<organism evidence="2 3">
    <name type="scientific">Novosphingobium pituita</name>
    <dbReference type="NCBI Taxonomy" id="3056842"/>
    <lineage>
        <taxon>Bacteria</taxon>
        <taxon>Pseudomonadati</taxon>
        <taxon>Pseudomonadota</taxon>
        <taxon>Alphaproteobacteria</taxon>
        <taxon>Sphingomonadales</taxon>
        <taxon>Sphingomonadaceae</taxon>
        <taxon>Novosphingobium</taxon>
    </lineage>
</organism>
<feature type="transmembrane region" description="Helical" evidence="1">
    <location>
        <begin position="233"/>
        <end position="255"/>
    </location>
</feature>